<feature type="chain" id="PRO_5046264822" evidence="1">
    <location>
        <begin position="23"/>
        <end position="300"/>
    </location>
</feature>
<dbReference type="PROSITE" id="PS51257">
    <property type="entry name" value="PROKAR_LIPOPROTEIN"/>
    <property type="match status" value="1"/>
</dbReference>
<feature type="signal peptide" evidence="1">
    <location>
        <begin position="1"/>
        <end position="22"/>
    </location>
</feature>
<dbReference type="EMBL" id="JACGWS010000003">
    <property type="protein sequence ID" value="MBC8754322.1"/>
    <property type="molecule type" value="Genomic_DNA"/>
</dbReference>
<evidence type="ECO:0000313" key="3">
    <source>
        <dbReference type="Proteomes" id="UP000619238"/>
    </source>
</evidence>
<sequence>MKNLLKLSLIIAVALFTFSCSNDNTDVIPEDQSTDGNVALKTSLTAYARTAASTDQAETVFENNNENSDVIDNYSTDDCFTLNFPYTVTNGNTTAVVNSQAEADNFFNAGYYVAFPVTITTADGNIVTIANEFGFIQALEACLGQQIIFFGNDCFDFNFPLSVITDDGTTVVVNDNLELFSVNDAIGFVYPIMVTSNIGITSTINNDADFDALYNDCYDIDPCDDCGVNCFEIVYPLSLLSDDGTVTTINSDEEFVAFLDGIDNDTFFVPTYPMTIEYDDGTQATINSDDEFIAALDACS</sequence>
<evidence type="ECO:0000256" key="1">
    <source>
        <dbReference type="SAM" id="SignalP"/>
    </source>
</evidence>
<accession>A0ABR7Q6X8</accession>
<dbReference type="Proteomes" id="UP000619238">
    <property type="component" value="Unassembled WGS sequence"/>
</dbReference>
<name>A0ABR7Q6X8_9FLAO</name>
<dbReference type="RefSeq" id="WP_187561365.1">
    <property type="nucleotide sequence ID" value="NZ_JACGWS010000003.1"/>
</dbReference>
<protein>
    <submittedName>
        <fullName evidence="2">Uncharacterized protein</fullName>
    </submittedName>
</protein>
<organism evidence="2 3">
    <name type="scientific">Kordia aestuariivivens</name>
    <dbReference type="NCBI Taxonomy" id="2759037"/>
    <lineage>
        <taxon>Bacteria</taxon>
        <taxon>Pseudomonadati</taxon>
        <taxon>Bacteroidota</taxon>
        <taxon>Flavobacteriia</taxon>
        <taxon>Flavobacteriales</taxon>
        <taxon>Flavobacteriaceae</taxon>
        <taxon>Kordia</taxon>
    </lineage>
</organism>
<evidence type="ECO:0000313" key="2">
    <source>
        <dbReference type="EMBL" id="MBC8754322.1"/>
    </source>
</evidence>
<proteinExistence type="predicted"/>
<keyword evidence="1" id="KW-0732">Signal</keyword>
<gene>
    <name evidence="2" type="ORF">H2O64_06540</name>
</gene>
<comment type="caution">
    <text evidence="2">The sequence shown here is derived from an EMBL/GenBank/DDBJ whole genome shotgun (WGS) entry which is preliminary data.</text>
</comment>
<keyword evidence="3" id="KW-1185">Reference proteome</keyword>
<reference evidence="2 3" key="1">
    <citation type="submission" date="2020-07" db="EMBL/GenBank/DDBJ databases">
        <title>Description of Kordia aestuariivivens sp. nov., isolated from a tidal flat.</title>
        <authorList>
            <person name="Park S."/>
            <person name="Yoon J.-H."/>
        </authorList>
    </citation>
    <scope>NUCLEOTIDE SEQUENCE [LARGE SCALE GENOMIC DNA]</scope>
    <source>
        <strain evidence="2 3">YSTF-M3</strain>
    </source>
</reference>